<proteinExistence type="predicted"/>
<organism evidence="2 3">
    <name type="scientific">Acyrthosiphon pisum</name>
    <name type="common">Pea aphid</name>
    <dbReference type="NCBI Taxonomy" id="7029"/>
    <lineage>
        <taxon>Eukaryota</taxon>
        <taxon>Metazoa</taxon>
        <taxon>Ecdysozoa</taxon>
        <taxon>Arthropoda</taxon>
        <taxon>Hexapoda</taxon>
        <taxon>Insecta</taxon>
        <taxon>Pterygota</taxon>
        <taxon>Neoptera</taxon>
        <taxon>Paraneoptera</taxon>
        <taxon>Hemiptera</taxon>
        <taxon>Sternorrhyncha</taxon>
        <taxon>Aphidomorpha</taxon>
        <taxon>Aphidoidea</taxon>
        <taxon>Aphididae</taxon>
        <taxon>Macrosiphini</taxon>
        <taxon>Acyrthosiphon</taxon>
    </lineage>
</organism>
<dbReference type="Proteomes" id="UP000007819">
    <property type="component" value="Chromosome A1"/>
</dbReference>
<keyword evidence="3" id="KW-1185">Reference proteome</keyword>
<reference evidence="2" key="2">
    <citation type="submission" date="2022-06" db="UniProtKB">
        <authorList>
            <consortium name="EnsemblMetazoa"/>
        </authorList>
    </citation>
    <scope>IDENTIFICATION</scope>
</reference>
<dbReference type="EnsemblMetazoa" id="XM_016807158.2">
    <property type="protein sequence ID" value="XP_016662647.1"/>
    <property type="gene ID" value="LOC107884633"/>
</dbReference>
<dbReference type="RefSeq" id="XP_016662647.1">
    <property type="nucleotide sequence ID" value="XM_016807158.2"/>
</dbReference>
<feature type="compositionally biased region" description="Polar residues" evidence="1">
    <location>
        <begin position="1"/>
        <end position="10"/>
    </location>
</feature>
<evidence type="ECO:0000256" key="1">
    <source>
        <dbReference type="SAM" id="MobiDB-lite"/>
    </source>
</evidence>
<evidence type="ECO:0000313" key="2">
    <source>
        <dbReference type="EnsemblMetazoa" id="XP_016662647.1"/>
    </source>
</evidence>
<sequence>MQRQHMQQLQKRIRISKDDFGDQPSSEARDRQQCPLRCGRKQVAGRTEQERVLQIERRVPELVSAREMLTTVSKMIAEELTEVIVKLNGIHRKSWQRQISLTSVQIKNTTK</sequence>
<dbReference type="KEGG" id="api:107884633"/>
<name>A0A8R2D6M5_ACYPI</name>
<reference evidence="3" key="1">
    <citation type="submission" date="2010-06" db="EMBL/GenBank/DDBJ databases">
        <authorList>
            <person name="Jiang H."/>
            <person name="Abraham K."/>
            <person name="Ali S."/>
            <person name="Alsbrooks S.L."/>
            <person name="Anim B.N."/>
            <person name="Anosike U.S."/>
            <person name="Attaway T."/>
            <person name="Bandaranaike D.P."/>
            <person name="Battles P.K."/>
            <person name="Bell S.N."/>
            <person name="Bell A.V."/>
            <person name="Beltran B."/>
            <person name="Bickham C."/>
            <person name="Bustamante Y."/>
            <person name="Caleb T."/>
            <person name="Canada A."/>
            <person name="Cardenas V."/>
            <person name="Carter K."/>
            <person name="Chacko J."/>
            <person name="Chandrabose M.N."/>
            <person name="Chavez D."/>
            <person name="Chavez A."/>
            <person name="Chen L."/>
            <person name="Chu H.-S."/>
            <person name="Claassen K.J."/>
            <person name="Cockrell R."/>
            <person name="Collins M."/>
            <person name="Cooper J.A."/>
            <person name="Cree A."/>
            <person name="Curry S.M."/>
            <person name="Da Y."/>
            <person name="Dao M.D."/>
            <person name="Das B."/>
            <person name="Davila M.-L."/>
            <person name="Davy-Carroll L."/>
            <person name="Denson S."/>
            <person name="Dinh H."/>
            <person name="Ebong V.E."/>
            <person name="Edwards J.R."/>
            <person name="Egan A."/>
            <person name="El-Daye J."/>
            <person name="Escobedo L."/>
            <person name="Fernandez S."/>
            <person name="Fernando P.R."/>
            <person name="Flagg N."/>
            <person name="Forbes L.D."/>
            <person name="Fowler R.G."/>
            <person name="Fu Q."/>
            <person name="Gabisi R.A."/>
            <person name="Ganer J."/>
            <person name="Garbino Pronczuk A."/>
            <person name="Garcia R.M."/>
            <person name="Garner T."/>
            <person name="Garrett T.E."/>
            <person name="Gonzalez D.A."/>
            <person name="Hamid H."/>
            <person name="Hawkins E.S."/>
            <person name="Hirani K."/>
            <person name="Hogues M.E."/>
            <person name="Hollins B."/>
            <person name="Hsiao C.-H."/>
            <person name="Jabil R."/>
            <person name="James M.L."/>
            <person name="Jhangiani S.N."/>
            <person name="Johnson B."/>
            <person name="Johnson Q."/>
            <person name="Joshi V."/>
            <person name="Kalu J.B."/>
            <person name="Kam C."/>
            <person name="Kashfia A."/>
            <person name="Keebler J."/>
            <person name="Kisamo H."/>
            <person name="Kovar C.L."/>
            <person name="Lago L.A."/>
            <person name="Lai C.-Y."/>
            <person name="Laidlaw J."/>
            <person name="Lara F."/>
            <person name="Le T.-K."/>
            <person name="Lee S.L."/>
            <person name="Legall F.H."/>
            <person name="Lemon S.J."/>
            <person name="Lewis L.R."/>
            <person name="Li B."/>
            <person name="Liu Y."/>
            <person name="Liu Y.-S."/>
            <person name="Lopez J."/>
            <person name="Lozado R.J."/>
            <person name="Lu J."/>
            <person name="Madu R.C."/>
            <person name="Maheshwari M."/>
            <person name="Maheshwari R."/>
            <person name="Malloy K."/>
            <person name="Martinez E."/>
            <person name="Mathew T."/>
            <person name="Mercado I.C."/>
            <person name="Mercado C."/>
            <person name="Meyer B."/>
            <person name="Montgomery K."/>
            <person name="Morgan M.B."/>
            <person name="Munidasa M."/>
            <person name="Nazareth L.V."/>
            <person name="Nelson J."/>
            <person name="Ng B.M."/>
            <person name="Nguyen N.B."/>
            <person name="Nguyen P.Q."/>
            <person name="Nguyen T."/>
            <person name="Obregon M."/>
            <person name="Okwuonu G.O."/>
            <person name="Onwere C.G."/>
            <person name="Orozco G."/>
            <person name="Parra A."/>
            <person name="Patel S."/>
            <person name="Patil S."/>
            <person name="Perez A."/>
            <person name="Perez Y."/>
            <person name="Pham C."/>
            <person name="Primus E.L."/>
            <person name="Pu L.-L."/>
            <person name="Puazo M."/>
            <person name="Qin X."/>
            <person name="Quiroz J.B."/>
            <person name="Reese J."/>
            <person name="Richards S."/>
            <person name="Rives C.M."/>
            <person name="Robberts R."/>
            <person name="Ruiz S.J."/>
            <person name="Ruiz M.J."/>
            <person name="Santibanez J."/>
            <person name="Schneider B.W."/>
            <person name="Sisson I."/>
            <person name="Smith M."/>
            <person name="Sodergren E."/>
            <person name="Song X.-Z."/>
            <person name="Song B.B."/>
            <person name="Summersgill H."/>
            <person name="Thelus R."/>
            <person name="Thornton R.D."/>
            <person name="Trejos Z.Y."/>
            <person name="Usmani K."/>
            <person name="Vattathil S."/>
            <person name="Villasana D."/>
            <person name="Walker D.L."/>
            <person name="Wang S."/>
            <person name="Wang K."/>
            <person name="White C.S."/>
            <person name="Williams A.C."/>
            <person name="Williamson J."/>
            <person name="Wilson K."/>
            <person name="Woghiren I.O."/>
            <person name="Woodworth J.R."/>
            <person name="Worley K.C."/>
            <person name="Wright R.A."/>
            <person name="Wu W."/>
            <person name="Young L."/>
            <person name="Zhang L."/>
            <person name="Zhang J."/>
            <person name="Zhu Y."/>
            <person name="Muzny D.M."/>
            <person name="Weinstock G."/>
            <person name="Gibbs R.A."/>
        </authorList>
    </citation>
    <scope>NUCLEOTIDE SEQUENCE [LARGE SCALE GENOMIC DNA]</scope>
    <source>
        <strain evidence="3">LSR1</strain>
    </source>
</reference>
<accession>A0A8R2D6M5</accession>
<protein>
    <submittedName>
        <fullName evidence="2">Uncharacterized protein</fullName>
    </submittedName>
</protein>
<dbReference type="GeneID" id="107884633"/>
<feature type="region of interest" description="Disordered" evidence="1">
    <location>
        <begin position="1"/>
        <end position="46"/>
    </location>
</feature>
<evidence type="ECO:0000313" key="3">
    <source>
        <dbReference type="Proteomes" id="UP000007819"/>
    </source>
</evidence>
<dbReference type="AlphaFoldDB" id="A0A8R2D6M5"/>